<proteinExistence type="predicted"/>
<gene>
    <name evidence="2" type="ORF">TRIP_D300136</name>
</gene>
<reference evidence="2" key="1">
    <citation type="submission" date="2018-07" db="EMBL/GenBank/DDBJ databases">
        <authorList>
            <consortium name="Genoscope - CEA"/>
            <person name="William W."/>
        </authorList>
    </citation>
    <scope>NUCLEOTIDE SEQUENCE</scope>
    <source>
        <strain evidence="2">IK1</strain>
    </source>
</reference>
<sequence length="245" mass="28110">MIANVDKVIEWLEINETPFFTVQTREGENNKIFETREDESFEDAKARLRRVMEFSTGNRFIIRAKKEAKATRGSFTEEFRNLPENTIPPGNNQNNIISGMPGVGFVSIGELEKKVKDTEERILERVKYQRIEDENKELKEELRSRNDTLDRVVKKLEPHVGLILSNVVSKIIPHPGATAQVGVAGIESEPEDINEFNPLDEERLEAALQRFSSAEPDFIRIIEKLAEMAEKQDAMYLMAKSQLFK</sequence>
<dbReference type="EMBL" id="UPXZ01000024">
    <property type="protein sequence ID" value="VBB45229.1"/>
    <property type="molecule type" value="Genomic_DNA"/>
</dbReference>
<evidence type="ECO:0000256" key="1">
    <source>
        <dbReference type="SAM" id="Coils"/>
    </source>
</evidence>
<evidence type="ECO:0000313" key="2">
    <source>
        <dbReference type="EMBL" id="VBB45229.1"/>
    </source>
</evidence>
<name>A0A653AAY8_9BACT</name>
<dbReference type="AlphaFoldDB" id="A0A653AAY8"/>
<feature type="coiled-coil region" evidence="1">
    <location>
        <begin position="121"/>
        <end position="155"/>
    </location>
</feature>
<protein>
    <submittedName>
        <fullName evidence="2">Uncharacterized protein</fullName>
    </submittedName>
</protein>
<accession>A0A653AAY8</accession>
<keyword evidence="1" id="KW-0175">Coiled coil</keyword>
<organism evidence="2">
    <name type="scientific">uncultured Paludibacter sp</name>
    <dbReference type="NCBI Taxonomy" id="497635"/>
    <lineage>
        <taxon>Bacteria</taxon>
        <taxon>Pseudomonadati</taxon>
        <taxon>Bacteroidota</taxon>
        <taxon>Bacteroidia</taxon>
        <taxon>Bacteroidales</taxon>
        <taxon>Paludibacteraceae</taxon>
        <taxon>Paludibacter</taxon>
        <taxon>environmental samples</taxon>
    </lineage>
</organism>